<name>A0A8A3PC52_9HELO</name>
<evidence type="ECO:0000313" key="2">
    <source>
        <dbReference type="EMBL" id="QSZ32694.1"/>
    </source>
</evidence>
<feature type="compositionally biased region" description="Acidic residues" evidence="1">
    <location>
        <begin position="345"/>
        <end position="357"/>
    </location>
</feature>
<sequence>MSNRNATRNSAGSYANRCESPGEPSSYEVDGGEIHLDLGQINRRLDEIIERVNFVENLTAPLDYAEINARIRQFCQREGYRVEEEEERFIHVRYSQERDSERSSSLSEGPDYARGSSLRLDRPLRRIDYSGGFGRIIWPDDSSEVWDPPRNTRVEASSSAMQQNDPINFDMEVEASSSAIQQNVPINFDMENENNTINILSDVEIMDVEDDLIIFNTENESTTNNILPVPGVETMDIETIDIENIPPITTNQEESENETTPTPIPNPNPSKPQPVEEESPQEESPQEESPPQKSPSDPLCPNPDSNPDSTANMTTENESENSTPNPPSELFHMIRETLGSRSESESESESDSDSDSEYDSHYHSEEE</sequence>
<reference evidence="2" key="1">
    <citation type="submission" date="2020-10" db="EMBL/GenBank/DDBJ databases">
        <title>Genome Sequence of Monilinia vaccinii-corymbosi Sheds Light on Mummy Berry Disease Infection of Blueberry and Mating Type.</title>
        <authorList>
            <person name="Yow A.G."/>
            <person name="Zhang Y."/>
            <person name="Bansal K."/>
            <person name="Eacker S.M."/>
            <person name="Sullivan S."/>
            <person name="Liachko I."/>
            <person name="Cubeta M.A."/>
            <person name="Rollins J.A."/>
            <person name="Ashrafi H."/>
        </authorList>
    </citation>
    <scope>NUCLEOTIDE SEQUENCE</scope>
    <source>
        <strain evidence="2">RL-1</strain>
    </source>
</reference>
<dbReference type="Proteomes" id="UP000672032">
    <property type="component" value="Chromosome 3"/>
</dbReference>
<feature type="region of interest" description="Disordered" evidence="1">
    <location>
        <begin position="1"/>
        <end position="30"/>
    </location>
</feature>
<feature type="compositionally biased region" description="Acidic residues" evidence="1">
    <location>
        <begin position="275"/>
        <end position="286"/>
    </location>
</feature>
<feature type="region of interest" description="Disordered" evidence="1">
    <location>
        <begin position="249"/>
        <end position="367"/>
    </location>
</feature>
<proteinExistence type="predicted"/>
<feature type="compositionally biased region" description="Basic and acidic residues" evidence="1">
    <location>
        <begin position="358"/>
        <end position="367"/>
    </location>
</feature>
<feature type="compositionally biased region" description="Polar residues" evidence="1">
    <location>
        <begin position="1"/>
        <end position="13"/>
    </location>
</feature>
<feature type="compositionally biased region" description="Pro residues" evidence="1">
    <location>
        <begin position="262"/>
        <end position="272"/>
    </location>
</feature>
<evidence type="ECO:0000313" key="3">
    <source>
        <dbReference type="Proteomes" id="UP000672032"/>
    </source>
</evidence>
<feature type="compositionally biased region" description="Polar residues" evidence="1">
    <location>
        <begin position="303"/>
        <end position="323"/>
    </location>
</feature>
<gene>
    <name evidence="2" type="ORF">DSL72_002273</name>
</gene>
<dbReference type="EMBL" id="CP063407">
    <property type="protein sequence ID" value="QSZ32694.1"/>
    <property type="molecule type" value="Genomic_DNA"/>
</dbReference>
<keyword evidence="3" id="KW-1185">Reference proteome</keyword>
<accession>A0A8A3PC52</accession>
<protein>
    <submittedName>
        <fullName evidence="2">Uncharacterized protein</fullName>
    </submittedName>
</protein>
<dbReference type="AlphaFoldDB" id="A0A8A3PC52"/>
<organism evidence="2 3">
    <name type="scientific">Monilinia vaccinii-corymbosi</name>
    <dbReference type="NCBI Taxonomy" id="61207"/>
    <lineage>
        <taxon>Eukaryota</taxon>
        <taxon>Fungi</taxon>
        <taxon>Dikarya</taxon>
        <taxon>Ascomycota</taxon>
        <taxon>Pezizomycotina</taxon>
        <taxon>Leotiomycetes</taxon>
        <taxon>Helotiales</taxon>
        <taxon>Sclerotiniaceae</taxon>
        <taxon>Monilinia</taxon>
    </lineage>
</organism>
<evidence type="ECO:0000256" key="1">
    <source>
        <dbReference type="SAM" id="MobiDB-lite"/>
    </source>
</evidence>
<feature type="compositionally biased region" description="Low complexity" evidence="1">
    <location>
        <begin position="287"/>
        <end position="296"/>
    </location>
</feature>
<feature type="region of interest" description="Disordered" evidence="1">
    <location>
        <begin position="95"/>
        <end position="116"/>
    </location>
</feature>